<keyword evidence="3" id="KW-1185">Reference proteome</keyword>
<dbReference type="Pfam" id="PF14468">
    <property type="entry name" value="DUF4427"/>
    <property type="match status" value="1"/>
</dbReference>
<organism evidence="2 3">
    <name type="scientific">Aequorivita vitellina</name>
    <dbReference type="NCBI Taxonomy" id="2874475"/>
    <lineage>
        <taxon>Bacteria</taxon>
        <taxon>Pseudomonadati</taxon>
        <taxon>Bacteroidota</taxon>
        <taxon>Flavobacteriia</taxon>
        <taxon>Flavobacteriales</taxon>
        <taxon>Flavobacteriaceae</taxon>
        <taxon>Aequorivita</taxon>
    </lineage>
</organism>
<dbReference type="Proteomes" id="UP001139461">
    <property type="component" value="Unassembled WGS sequence"/>
</dbReference>
<evidence type="ECO:0000259" key="1">
    <source>
        <dbReference type="Pfam" id="PF14468"/>
    </source>
</evidence>
<feature type="domain" description="DUF4427" evidence="1">
    <location>
        <begin position="298"/>
        <end position="404"/>
    </location>
</feature>
<evidence type="ECO:0000313" key="2">
    <source>
        <dbReference type="EMBL" id="MCG2418270.1"/>
    </source>
</evidence>
<protein>
    <submittedName>
        <fullName evidence="2">DUF4427 domain-containing protein</fullName>
    </submittedName>
</protein>
<dbReference type="AlphaFoldDB" id="A0A9X1QT53"/>
<dbReference type="EMBL" id="JAIRBA010000006">
    <property type="protein sequence ID" value="MCG2418270.1"/>
    <property type="molecule type" value="Genomic_DNA"/>
</dbReference>
<evidence type="ECO:0000313" key="3">
    <source>
        <dbReference type="Proteomes" id="UP001139461"/>
    </source>
</evidence>
<gene>
    <name evidence="2" type="ORF">K8089_04485</name>
</gene>
<dbReference type="RefSeq" id="WP_237602087.1">
    <property type="nucleotide sequence ID" value="NZ_JAIRBA010000006.1"/>
</dbReference>
<sequence>MKNTKRYDLSDRLIHFFREVDTHSKDYVIFPENWGFDHIAEDNVYNPFFLLRAAIRHNKIFATWSIRNNNRTIYGNRPAICFTEMPLAAFLETSSKREKQGQAISSYGLSFLKSELYKIGARPVIYGLSTNELNIYKTKKGERMIDQSVLPMIEQYRYVTYNPSSFKKIDWTHEREWRYPYNKSLIDFEKELEEYGIVSEVEDFPGLEILEEGISDIGVIVKTEMEAKLILCDILVIFDRNGHSPFKFIFYTEQIEKIKSILEPSQERKEIIKSTIDLSVYINPDEERDNKIYKLFTLLVKEVENNYQEIERGEFGGCWLWIYDSLSDLSRALINKERIEINREGKYLCFPYEFSDSRSLFQREDMTKELAKKVKNTFGVDCGYYSVLNSDDYNDVPFYCSQDYEKYEDRLINKLKN</sequence>
<proteinExistence type="predicted"/>
<reference evidence="2" key="1">
    <citation type="submission" date="2021-09" db="EMBL/GenBank/DDBJ databases">
        <title>Genome of Aequorivita sp. strain F47161.</title>
        <authorList>
            <person name="Wang Y."/>
        </authorList>
    </citation>
    <scope>NUCLEOTIDE SEQUENCE</scope>
    <source>
        <strain evidence="2">F47161</strain>
    </source>
</reference>
<accession>A0A9X1QT53</accession>
<dbReference type="InterPro" id="IPR025216">
    <property type="entry name" value="DUF4427"/>
</dbReference>
<comment type="caution">
    <text evidence="2">The sequence shown here is derived from an EMBL/GenBank/DDBJ whole genome shotgun (WGS) entry which is preliminary data.</text>
</comment>
<name>A0A9X1QT53_9FLAO</name>